<evidence type="ECO:0000313" key="1">
    <source>
        <dbReference type="EMBL" id="KAG2298846.1"/>
    </source>
</evidence>
<name>A0A8X7V2L3_BRACI</name>
<dbReference type="AlphaFoldDB" id="A0A8X7V2L3"/>
<dbReference type="Proteomes" id="UP000886595">
    <property type="component" value="Unassembled WGS sequence"/>
</dbReference>
<proteinExistence type="predicted"/>
<keyword evidence="2" id="KW-1185">Reference proteome</keyword>
<sequence length="128" mass="15006">MGDDAEINRPAIDHHSDNIYDHTRDVLPCGDRTGEKDILYQRLIEERSSFLHDFFFDWHQAASVSEIKIMQFQIQGLHSRRSNHEIQKPKTSLWDSSFRLKRSPVEKPVIFSEEGAAKAEELRQNKKK</sequence>
<comment type="caution">
    <text evidence="1">The sequence shown here is derived from an EMBL/GenBank/DDBJ whole genome shotgun (WGS) entry which is preliminary data.</text>
</comment>
<evidence type="ECO:0000313" key="2">
    <source>
        <dbReference type="Proteomes" id="UP000886595"/>
    </source>
</evidence>
<reference evidence="1 2" key="1">
    <citation type="submission" date="2020-02" db="EMBL/GenBank/DDBJ databases">
        <authorList>
            <person name="Ma Q."/>
            <person name="Huang Y."/>
            <person name="Song X."/>
            <person name="Pei D."/>
        </authorList>
    </citation>
    <scope>NUCLEOTIDE SEQUENCE [LARGE SCALE GENOMIC DNA]</scope>
    <source>
        <strain evidence="1">Sxm20200214</strain>
        <tissue evidence="1">Leaf</tissue>
    </source>
</reference>
<organism evidence="1 2">
    <name type="scientific">Brassica carinata</name>
    <name type="common">Ethiopian mustard</name>
    <name type="synonym">Abyssinian cabbage</name>
    <dbReference type="NCBI Taxonomy" id="52824"/>
    <lineage>
        <taxon>Eukaryota</taxon>
        <taxon>Viridiplantae</taxon>
        <taxon>Streptophyta</taxon>
        <taxon>Embryophyta</taxon>
        <taxon>Tracheophyta</taxon>
        <taxon>Spermatophyta</taxon>
        <taxon>Magnoliopsida</taxon>
        <taxon>eudicotyledons</taxon>
        <taxon>Gunneridae</taxon>
        <taxon>Pentapetalae</taxon>
        <taxon>rosids</taxon>
        <taxon>malvids</taxon>
        <taxon>Brassicales</taxon>
        <taxon>Brassicaceae</taxon>
        <taxon>Brassiceae</taxon>
        <taxon>Brassica</taxon>
    </lineage>
</organism>
<accession>A0A8X7V2L3</accession>
<gene>
    <name evidence="1" type="ORF">Bca52824_035318</name>
</gene>
<protein>
    <submittedName>
        <fullName evidence="1">Uncharacterized protein</fullName>
    </submittedName>
</protein>
<dbReference type="EMBL" id="JAAMPC010000008">
    <property type="protein sequence ID" value="KAG2298846.1"/>
    <property type="molecule type" value="Genomic_DNA"/>
</dbReference>